<organism evidence="4 5">
    <name type="scientific">Deferribacter autotrophicus</name>
    <dbReference type="NCBI Taxonomy" id="500465"/>
    <lineage>
        <taxon>Bacteria</taxon>
        <taxon>Pseudomonadati</taxon>
        <taxon>Deferribacterota</taxon>
        <taxon>Deferribacteres</taxon>
        <taxon>Deferribacterales</taxon>
        <taxon>Deferribacteraceae</taxon>
        <taxon>Deferribacter</taxon>
    </lineage>
</organism>
<dbReference type="InterPro" id="IPR000160">
    <property type="entry name" value="GGDEF_dom"/>
</dbReference>
<dbReference type="PANTHER" id="PTHR45138">
    <property type="entry name" value="REGULATORY COMPONENTS OF SENSORY TRANSDUCTION SYSTEM"/>
    <property type="match status" value="1"/>
</dbReference>
<dbReference type="SMART" id="SM00267">
    <property type="entry name" value="GGDEF"/>
    <property type="match status" value="1"/>
</dbReference>
<dbReference type="InterPro" id="IPR050469">
    <property type="entry name" value="Diguanylate_Cyclase"/>
</dbReference>
<dbReference type="EMBL" id="VFJB01000008">
    <property type="protein sequence ID" value="KAA0257376.1"/>
    <property type="molecule type" value="Genomic_DNA"/>
</dbReference>
<dbReference type="EC" id="2.7.7.65" evidence="1"/>
<dbReference type="PANTHER" id="PTHR45138:SF9">
    <property type="entry name" value="DIGUANYLATE CYCLASE DGCM-RELATED"/>
    <property type="match status" value="1"/>
</dbReference>
<dbReference type="AlphaFoldDB" id="A0A5A8F072"/>
<dbReference type="GO" id="GO:1902201">
    <property type="term" value="P:negative regulation of bacterial-type flagellum-dependent cell motility"/>
    <property type="evidence" value="ECO:0007669"/>
    <property type="project" value="TreeGrafter"/>
</dbReference>
<name>A0A5A8F072_9BACT</name>
<gene>
    <name evidence="4" type="ORF">FHQ18_10030</name>
</gene>
<protein>
    <recommendedName>
        <fullName evidence="1">diguanylate cyclase</fullName>
        <ecNumber evidence="1">2.7.7.65</ecNumber>
    </recommendedName>
</protein>
<dbReference type="GO" id="GO:0052621">
    <property type="term" value="F:diguanylate cyclase activity"/>
    <property type="evidence" value="ECO:0007669"/>
    <property type="project" value="UniProtKB-EC"/>
</dbReference>
<evidence type="ECO:0000256" key="2">
    <source>
        <dbReference type="ARBA" id="ARBA00034247"/>
    </source>
</evidence>
<reference evidence="4 5" key="1">
    <citation type="submission" date="2019-06" db="EMBL/GenBank/DDBJ databases">
        <title>Genomic insights into carbon and energy metabolism of Deferribacter autotrophicus revealed new metabolic traits in the phylum Deferribacteres.</title>
        <authorList>
            <person name="Slobodkin A.I."/>
            <person name="Slobodkina G.B."/>
            <person name="Allioux M."/>
            <person name="Alain K."/>
            <person name="Jebbar M."/>
            <person name="Shadrin V."/>
            <person name="Kublanov I.V."/>
            <person name="Toshchakov S.V."/>
            <person name="Bonch-Osmolovskaya E.A."/>
        </authorList>
    </citation>
    <scope>NUCLEOTIDE SEQUENCE [LARGE SCALE GENOMIC DNA]</scope>
    <source>
        <strain evidence="4 5">SL50</strain>
    </source>
</reference>
<dbReference type="CDD" id="cd01949">
    <property type="entry name" value="GGDEF"/>
    <property type="match status" value="1"/>
</dbReference>
<dbReference type="OrthoDB" id="9759607at2"/>
<dbReference type="FunFam" id="3.30.70.270:FF:000001">
    <property type="entry name" value="Diguanylate cyclase domain protein"/>
    <property type="match status" value="1"/>
</dbReference>
<dbReference type="Proteomes" id="UP000322876">
    <property type="component" value="Unassembled WGS sequence"/>
</dbReference>
<dbReference type="RefSeq" id="WP_149267049.1">
    <property type="nucleotide sequence ID" value="NZ_VFJB01000008.1"/>
</dbReference>
<dbReference type="SUPFAM" id="SSF55073">
    <property type="entry name" value="Nucleotide cyclase"/>
    <property type="match status" value="1"/>
</dbReference>
<dbReference type="InterPro" id="IPR043128">
    <property type="entry name" value="Rev_trsase/Diguanyl_cyclase"/>
</dbReference>
<comment type="catalytic activity">
    <reaction evidence="2">
        <text>2 GTP = 3',3'-c-di-GMP + 2 diphosphate</text>
        <dbReference type="Rhea" id="RHEA:24898"/>
        <dbReference type="ChEBI" id="CHEBI:33019"/>
        <dbReference type="ChEBI" id="CHEBI:37565"/>
        <dbReference type="ChEBI" id="CHEBI:58805"/>
        <dbReference type="EC" id="2.7.7.65"/>
    </reaction>
</comment>
<dbReference type="NCBIfam" id="TIGR00254">
    <property type="entry name" value="GGDEF"/>
    <property type="match status" value="1"/>
</dbReference>
<keyword evidence="5" id="KW-1185">Reference proteome</keyword>
<evidence type="ECO:0000256" key="1">
    <source>
        <dbReference type="ARBA" id="ARBA00012528"/>
    </source>
</evidence>
<proteinExistence type="predicted"/>
<sequence>MYLITEGLEKFLMESNVFKNLSLKFLENIHEAEKLNDEIIILRYNNWLSNIIKKLLKKENLLIILYDDTSESPEKNITHENTIIINMSFLENEHFHLFLSSLLKCLKSKLNHIQMLNEKIFDLAIASTNVLEEKERIEQLAIRDGLTGLYNHAYFQETLNKTFLEAKRYGKNFSLIIIDIDHFKKVNDTYGHLAGDLVLKEFANILVSNSRKSDIIARYGGEEFSVILTNTFFEGAKQYLEKLMFKISNHIFDFQNSVFKITFSAGFTQFKDSYESAKDMLDKADKALYISKNNGRNRYTYLE</sequence>
<dbReference type="GO" id="GO:0005886">
    <property type="term" value="C:plasma membrane"/>
    <property type="evidence" value="ECO:0007669"/>
    <property type="project" value="TreeGrafter"/>
</dbReference>
<evidence type="ECO:0000313" key="5">
    <source>
        <dbReference type="Proteomes" id="UP000322876"/>
    </source>
</evidence>
<evidence type="ECO:0000313" key="4">
    <source>
        <dbReference type="EMBL" id="KAA0257376.1"/>
    </source>
</evidence>
<dbReference type="InterPro" id="IPR029787">
    <property type="entry name" value="Nucleotide_cyclase"/>
</dbReference>
<feature type="domain" description="GGDEF" evidence="3">
    <location>
        <begin position="171"/>
        <end position="303"/>
    </location>
</feature>
<dbReference type="Gene3D" id="3.30.70.270">
    <property type="match status" value="1"/>
</dbReference>
<dbReference type="GO" id="GO:0043709">
    <property type="term" value="P:cell adhesion involved in single-species biofilm formation"/>
    <property type="evidence" value="ECO:0007669"/>
    <property type="project" value="TreeGrafter"/>
</dbReference>
<dbReference type="Pfam" id="PF00990">
    <property type="entry name" value="GGDEF"/>
    <property type="match status" value="1"/>
</dbReference>
<evidence type="ECO:0000259" key="3">
    <source>
        <dbReference type="PROSITE" id="PS50887"/>
    </source>
</evidence>
<dbReference type="PROSITE" id="PS50887">
    <property type="entry name" value="GGDEF"/>
    <property type="match status" value="1"/>
</dbReference>
<comment type="caution">
    <text evidence="4">The sequence shown here is derived from an EMBL/GenBank/DDBJ whole genome shotgun (WGS) entry which is preliminary data.</text>
</comment>
<accession>A0A5A8F072</accession>